<dbReference type="AlphaFoldDB" id="A0A5E4RG83"/>
<name>A0A5E4RG83_9BURK</name>
<feature type="domain" description="IclR-ED" evidence="6">
    <location>
        <begin position="95"/>
        <end position="282"/>
    </location>
</feature>
<dbReference type="InterPro" id="IPR036388">
    <property type="entry name" value="WH-like_DNA-bd_sf"/>
</dbReference>
<dbReference type="PROSITE" id="PS51078">
    <property type="entry name" value="ICLR_ED"/>
    <property type="match status" value="1"/>
</dbReference>
<dbReference type="Proteomes" id="UP000367825">
    <property type="component" value="Unassembled WGS sequence"/>
</dbReference>
<keyword evidence="1" id="KW-0805">Transcription regulation</keyword>
<dbReference type="EMBL" id="CABPSC010000001">
    <property type="protein sequence ID" value="VVD61853.1"/>
    <property type="molecule type" value="Genomic_DNA"/>
</dbReference>
<dbReference type="GO" id="GO:0003677">
    <property type="term" value="F:DNA binding"/>
    <property type="evidence" value="ECO:0007669"/>
    <property type="project" value="UniProtKB-KW"/>
</dbReference>
<dbReference type="GO" id="GO:0045892">
    <property type="term" value="P:negative regulation of DNA-templated transcription"/>
    <property type="evidence" value="ECO:0007669"/>
    <property type="project" value="TreeGrafter"/>
</dbReference>
<evidence type="ECO:0000256" key="1">
    <source>
        <dbReference type="ARBA" id="ARBA00023015"/>
    </source>
</evidence>
<keyword evidence="2" id="KW-0238">DNA-binding</keyword>
<dbReference type="Pfam" id="PF09339">
    <property type="entry name" value="HTH_IclR"/>
    <property type="match status" value="1"/>
</dbReference>
<dbReference type="Pfam" id="PF01614">
    <property type="entry name" value="IclR_C"/>
    <property type="match status" value="1"/>
</dbReference>
<evidence type="ECO:0000259" key="6">
    <source>
        <dbReference type="PROSITE" id="PS51078"/>
    </source>
</evidence>
<keyword evidence="8" id="KW-1185">Reference proteome</keyword>
<dbReference type="SUPFAM" id="SSF46785">
    <property type="entry name" value="Winged helix' DNA-binding domain"/>
    <property type="match status" value="1"/>
</dbReference>
<dbReference type="InterPro" id="IPR050707">
    <property type="entry name" value="HTH_MetabolicPath_Reg"/>
</dbReference>
<evidence type="ECO:0000256" key="4">
    <source>
        <dbReference type="SAM" id="MobiDB-lite"/>
    </source>
</evidence>
<dbReference type="Gene3D" id="1.10.10.10">
    <property type="entry name" value="Winged helix-like DNA-binding domain superfamily/Winged helix DNA-binding domain"/>
    <property type="match status" value="1"/>
</dbReference>
<dbReference type="PANTHER" id="PTHR30136">
    <property type="entry name" value="HELIX-TURN-HELIX TRANSCRIPTIONAL REGULATOR, ICLR FAMILY"/>
    <property type="match status" value="1"/>
</dbReference>
<dbReference type="InterPro" id="IPR029016">
    <property type="entry name" value="GAF-like_dom_sf"/>
</dbReference>
<reference evidence="7 8" key="1">
    <citation type="submission" date="2019-08" db="EMBL/GenBank/DDBJ databases">
        <authorList>
            <person name="Peeters C."/>
        </authorList>
    </citation>
    <scope>NUCLEOTIDE SEQUENCE [LARGE SCALE GENOMIC DNA]</scope>
    <source>
        <strain evidence="7 8">LMG 31109</strain>
    </source>
</reference>
<dbReference type="SMART" id="SM00346">
    <property type="entry name" value="HTH_ICLR"/>
    <property type="match status" value="1"/>
</dbReference>
<evidence type="ECO:0000313" key="8">
    <source>
        <dbReference type="Proteomes" id="UP000367825"/>
    </source>
</evidence>
<dbReference type="InterPro" id="IPR036390">
    <property type="entry name" value="WH_DNA-bd_sf"/>
</dbReference>
<dbReference type="RefSeq" id="WP_241013726.1">
    <property type="nucleotide sequence ID" value="NZ_CABPSC010000001.1"/>
</dbReference>
<dbReference type="SUPFAM" id="SSF55781">
    <property type="entry name" value="GAF domain-like"/>
    <property type="match status" value="1"/>
</dbReference>
<evidence type="ECO:0000256" key="2">
    <source>
        <dbReference type="ARBA" id="ARBA00023125"/>
    </source>
</evidence>
<dbReference type="PANTHER" id="PTHR30136:SF8">
    <property type="entry name" value="TRANSCRIPTIONAL REGULATORY PROTEIN"/>
    <property type="match status" value="1"/>
</dbReference>
<evidence type="ECO:0000313" key="7">
    <source>
        <dbReference type="EMBL" id="VVD61853.1"/>
    </source>
</evidence>
<accession>A0A5E4RG83</accession>
<dbReference type="PROSITE" id="PS51077">
    <property type="entry name" value="HTH_ICLR"/>
    <property type="match status" value="1"/>
</dbReference>
<feature type="compositionally biased region" description="Polar residues" evidence="4">
    <location>
        <begin position="1"/>
        <end position="25"/>
    </location>
</feature>
<dbReference type="InterPro" id="IPR014757">
    <property type="entry name" value="Tscrpt_reg_IclR_C"/>
</dbReference>
<evidence type="ECO:0000259" key="5">
    <source>
        <dbReference type="PROSITE" id="PS51077"/>
    </source>
</evidence>
<keyword evidence="3" id="KW-0804">Transcription</keyword>
<dbReference type="Gene3D" id="3.30.450.40">
    <property type="match status" value="1"/>
</dbReference>
<sequence length="297" mass="30207">MSATRQRTNAGNVTSSPDEAASTGQAAKPQRGIQALESTGALLEALAAAGRPLPLNALAREAGMSPAKAHPHLVSLQRAGLLSRDAGGNFEAGTLSLELGLMALQRLSPTGEAEPEILALAQATGLSAAMAVLGPVGPTVVRLEEAMRPQHVSLRIGTVLSLVNTAIGRTFAAFLPAAVLEGLLAQESVRMAGLGAEGRAATPPADYADRLAAIRAQLFDTALSNPVPGIDTVAVPVFDHTAEVTLVLALMGSAGSFETALDAAPAQALLAAARRLSWRFGAIGRTHGVVGVMGAAR</sequence>
<organism evidence="7 8">
    <name type="scientific">Pandoraea nosoerga</name>
    <dbReference type="NCBI Taxonomy" id="2508296"/>
    <lineage>
        <taxon>Bacteria</taxon>
        <taxon>Pseudomonadati</taxon>
        <taxon>Pseudomonadota</taxon>
        <taxon>Betaproteobacteria</taxon>
        <taxon>Burkholderiales</taxon>
        <taxon>Burkholderiaceae</taxon>
        <taxon>Pandoraea</taxon>
    </lineage>
</organism>
<protein>
    <submittedName>
        <fullName evidence="7">IclR family transcriptional regulator</fullName>
    </submittedName>
</protein>
<evidence type="ECO:0000256" key="3">
    <source>
        <dbReference type="ARBA" id="ARBA00023163"/>
    </source>
</evidence>
<dbReference type="GO" id="GO:0003700">
    <property type="term" value="F:DNA-binding transcription factor activity"/>
    <property type="evidence" value="ECO:0007669"/>
    <property type="project" value="TreeGrafter"/>
</dbReference>
<feature type="domain" description="HTH iclR-type" evidence="5">
    <location>
        <begin position="33"/>
        <end position="94"/>
    </location>
</feature>
<gene>
    <name evidence="7" type="ORF">PNO31109_00139</name>
</gene>
<feature type="region of interest" description="Disordered" evidence="4">
    <location>
        <begin position="1"/>
        <end position="32"/>
    </location>
</feature>
<dbReference type="InterPro" id="IPR005471">
    <property type="entry name" value="Tscrpt_reg_IclR_N"/>
</dbReference>
<proteinExistence type="predicted"/>